<name>A0AA39QAH8_9AGAR</name>
<reference evidence="1" key="1">
    <citation type="submission" date="2023-06" db="EMBL/GenBank/DDBJ databases">
        <authorList>
            <consortium name="Lawrence Berkeley National Laboratory"/>
            <person name="Ahrendt S."/>
            <person name="Sahu N."/>
            <person name="Indic B."/>
            <person name="Wong-Bajracharya J."/>
            <person name="Merenyi Z."/>
            <person name="Ke H.-M."/>
            <person name="Monk M."/>
            <person name="Kocsube S."/>
            <person name="Drula E."/>
            <person name="Lipzen A."/>
            <person name="Balint B."/>
            <person name="Henrissat B."/>
            <person name="Andreopoulos B."/>
            <person name="Martin F.M."/>
            <person name="Harder C.B."/>
            <person name="Rigling D."/>
            <person name="Ford K.L."/>
            <person name="Foster G.D."/>
            <person name="Pangilinan J."/>
            <person name="Papanicolaou A."/>
            <person name="Barry K."/>
            <person name="LaButti K."/>
            <person name="Viragh M."/>
            <person name="Koriabine M."/>
            <person name="Yan M."/>
            <person name="Riley R."/>
            <person name="Champramary S."/>
            <person name="Plett K.L."/>
            <person name="Tsai I.J."/>
            <person name="Slot J."/>
            <person name="Sipos G."/>
            <person name="Plett J."/>
            <person name="Nagy L.G."/>
            <person name="Grigoriev I.V."/>
        </authorList>
    </citation>
    <scope>NUCLEOTIDE SEQUENCE</scope>
    <source>
        <strain evidence="1">HWK02</strain>
    </source>
</reference>
<accession>A0AA39QAH8</accession>
<dbReference type="Proteomes" id="UP001175228">
    <property type="component" value="Unassembled WGS sequence"/>
</dbReference>
<evidence type="ECO:0000313" key="2">
    <source>
        <dbReference type="Proteomes" id="UP001175228"/>
    </source>
</evidence>
<organism evidence="1 2">
    <name type="scientific">Armillaria luteobubalina</name>
    <dbReference type="NCBI Taxonomy" id="153913"/>
    <lineage>
        <taxon>Eukaryota</taxon>
        <taxon>Fungi</taxon>
        <taxon>Dikarya</taxon>
        <taxon>Basidiomycota</taxon>
        <taxon>Agaricomycotina</taxon>
        <taxon>Agaricomycetes</taxon>
        <taxon>Agaricomycetidae</taxon>
        <taxon>Agaricales</taxon>
        <taxon>Marasmiineae</taxon>
        <taxon>Physalacriaceae</taxon>
        <taxon>Armillaria</taxon>
    </lineage>
</organism>
<dbReference type="AlphaFoldDB" id="A0AA39QAH8"/>
<dbReference type="Gene3D" id="1.10.510.10">
    <property type="entry name" value="Transferase(Phosphotransferase) domain 1"/>
    <property type="match status" value="1"/>
</dbReference>
<dbReference type="EMBL" id="JAUEPU010000011">
    <property type="protein sequence ID" value="KAK0498124.1"/>
    <property type="molecule type" value="Genomic_DNA"/>
</dbReference>
<evidence type="ECO:0000313" key="1">
    <source>
        <dbReference type="EMBL" id="KAK0498124.1"/>
    </source>
</evidence>
<keyword evidence="2" id="KW-1185">Reference proteome</keyword>
<proteinExistence type="predicted"/>
<protein>
    <submittedName>
        <fullName evidence="1">Uncharacterized protein</fullName>
    </submittedName>
</protein>
<sequence>MHPAVCTIQGHTIPLASHYDGLRSLRSLHAQPSLTGGQNAQLIHWTKDSRAGTDASPVPAYPQPAWDRPSRIWRACCRFRLYRRTIILDNMFEVGESLGGMLTIIVALPSSFASFDGDESKYMARPDRSIRHSNQAYFCILNGHCDTRFAANGRVGNCHHCNSLPPLPAMNLLLIAYSSSTAYSFLAEASYDGLVHAAVSQPLLGLPTLEEFAKLQPIGQRITDHICLSRELAPPTAGIYIGDRTLVVRNSDGDTIMDKAKEVIRFMRRCLRLDSADRENAKELLQDEWFDDTA</sequence>
<comment type="caution">
    <text evidence="1">The sequence shown here is derived from an EMBL/GenBank/DDBJ whole genome shotgun (WGS) entry which is preliminary data.</text>
</comment>
<gene>
    <name evidence="1" type="ORF">EDD18DRAFT_1330430</name>
</gene>